<protein>
    <submittedName>
        <fullName evidence="2">Uncharacterized protein</fullName>
    </submittedName>
</protein>
<evidence type="ECO:0000313" key="2">
    <source>
        <dbReference type="EMBL" id="RNF51624.1"/>
    </source>
</evidence>
<keyword evidence="1" id="KW-1133">Transmembrane helix</keyword>
<evidence type="ECO:0000256" key="1">
    <source>
        <dbReference type="SAM" id="Phobius"/>
    </source>
</evidence>
<keyword evidence="3" id="KW-1185">Reference proteome</keyword>
<gene>
    <name evidence="2" type="ORF">EBI00_06950</name>
</gene>
<proteinExistence type="predicted"/>
<dbReference type="RefSeq" id="WP_123095196.1">
    <property type="nucleotide sequence ID" value="NZ_RIZG01000003.1"/>
</dbReference>
<dbReference type="Proteomes" id="UP000280507">
    <property type="component" value="Unassembled WGS sequence"/>
</dbReference>
<evidence type="ECO:0000313" key="3">
    <source>
        <dbReference type="Proteomes" id="UP000280507"/>
    </source>
</evidence>
<feature type="transmembrane region" description="Helical" evidence="1">
    <location>
        <begin position="25"/>
        <end position="45"/>
    </location>
</feature>
<keyword evidence="1" id="KW-0472">Membrane</keyword>
<dbReference type="AlphaFoldDB" id="A0A3M8Q8L2"/>
<feature type="transmembrane region" description="Helical" evidence="1">
    <location>
        <begin position="65"/>
        <end position="83"/>
    </location>
</feature>
<organism evidence="2 3">
    <name type="scientific">Marinomonas hwangdonensis</name>
    <dbReference type="NCBI Taxonomy" id="1053647"/>
    <lineage>
        <taxon>Bacteria</taxon>
        <taxon>Pseudomonadati</taxon>
        <taxon>Pseudomonadota</taxon>
        <taxon>Gammaproteobacteria</taxon>
        <taxon>Oceanospirillales</taxon>
        <taxon>Oceanospirillaceae</taxon>
        <taxon>Marinomonas</taxon>
    </lineage>
</organism>
<keyword evidence="1" id="KW-0812">Transmembrane</keyword>
<name>A0A3M8Q8L2_9GAMM</name>
<reference evidence="2 3" key="1">
    <citation type="journal article" date="2012" name="Int. J. Syst. Evol. Microbiol.">
        <title>Marinomonas hwangdonensis sp. nov., isolated from seawater.</title>
        <authorList>
            <person name="Jung Y.T."/>
            <person name="Oh T.K."/>
            <person name="Yoon J.H."/>
        </authorList>
    </citation>
    <scope>NUCLEOTIDE SEQUENCE [LARGE SCALE GENOMIC DNA]</scope>
    <source>
        <strain evidence="2 3">HDW-15</strain>
    </source>
</reference>
<dbReference type="EMBL" id="RIZG01000003">
    <property type="protein sequence ID" value="RNF51624.1"/>
    <property type="molecule type" value="Genomic_DNA"/>
</dbReference>
<sequence length="126" mass="14358">MDKLKHFQVVSHSYLNSISSNLATLWRLFAVVFCLCFFLLLHFIFSIHGGNSLFALHDPILQAELLVSFVFVVLFLIGCWLCMANNNLARQTLAFFEICAVVPNGQPFRAAARSTTRCRAPVFRFR</sequence>
<accession>A0A3M8Q8L2</accession>
<comment type="caution">
    <text evidence="2">The sequence shown here is derived from an EMBL/GenBank/DDBJ whole genome shotgun (WGS) entry which is preliminary data.</text>
</comment>